<organism evidence="2 3">
    <name type="scientific">candidate division KSB3 bacterium</name>
    <dbReference type="NCBI Taxonomy" id="2044937"/>
    <lineage>
        <taxon>Bacteria</taxon>
        <taxon>candidate division KSB3</taxon>
    </lineage>
</organism>
<dbReference type="AlphaFoldDB" id="A0A9D5Q656"/>
<evidence type="ECO:0000259" key="1">
    <source>
        <dbReference type="Pfam" id="PF01208"/>
    </source>
</evidence>
<dbReference type="Proteomes" id="UP000649604">
    <property type="component" value="Unassembled WGS sequence"/>
</dbReference>
<accession>A0A9D5Q656</accession>
<comment type="caution">
    <text evidence="2">The sequence shown here is derived from an EMBL/GenBank/DDBJ whole genome shotgun (WGS) entry which is preliminary data.</text>
</comment>
<proteinExistence type="predicted"/>
<dbReference type="Gene3D" id="3.20.20.210">
    <property type="match status" value="1"/>
</dbReference>
<dbReference type="GO" id="GO:0004853">
    <property type="term" value="F:uroporphyrinogen decarboxylase activity"/>
    <property type="evidence" value="ECO:0007669"/>
    <property type="project" value="InterPro"/>
</dbReference>
<dbReference type="SUPFAM" id="SSF51726">
    <property type="entry name" value="UROD/MetE-like"/>
    <property type="match status" value="1"/>
</dbReference>
<reference evidence="2" key="1">
    <citation type="submission" date="2019-11" db="EMBL/GenBank/DDBJ databases">
        <title>Microbial mats filling the niche in hypersaline microbial mats.</title>
        <authorList>
            <person name="Wong H.L."/>
            <person name="Macleod F.I."/>
            <person name="White R.A. III"/>
            <person name="Burns B.P."/>
        </authorList>
    </citation>
    <scope>NUCLEOTIDE SEQUENCE</scope>
    <source>
        <strain evidence="2">Rbin_158</strain>
    </source>
</reference>
<dbReference type="EMBL" id="WJJP01000422">
    <property type="protein sequence ID" value="MBD3325499.1"/>
    <property type="molecule type" value="Genomic_DNA"/>
</dbReference>
<name>A0A9D5Q656_9BACT</name>
<evidence type="ECO:0000313" key="3">
    <source>
        <dbReference type="Proteomes" id="UP000649604"/>
    </source>
</evidence>
<gene>
    <name evidence="2" type="ORF">GF339_12990</name>
</gene>
<evidence type="ECO:0000313" key="2">
    <source>
        <dbReference type="EMBL" id="MBD3325499.1"/>
    </source>
</evidence>
<dbReference type="Pfam" id="PF01208">
    <property type="entry name" value="URO-D"/>
    <property type="match status" value="1"/>
</dbReference>
<feature type="domain" description="Uroporphyrinogen decarboxylase (URO-D)" evidence="1">
    <location>
        <begin position="169"/>
        <end position="362"/>
    </location>
</feature>
<dbReference type="InterPro" id="IPR000257">
    <property type="entry name" value="Uroporphyrinogen_deCOase"/>
</dbReference>
<dbReference type="InterPro" id="IPR038071">
    <property type="entry name" value="UROD/MetE-like_sf"/>
</dbReference>
<dbReference type="GO" id="GO:0006779">
    <property type="term" value="P:porphyrin-containing compound biosynthetic process"/>
    <property type="evidence" value="ECO:0007669"/>
    <property type="project" value="InterPro"/>
</dbReference>
<sequence>MTPRERLLAILQGKQPDQVPWFGDLDYWASARIGRGEVPEDFKTSDAYIEWHRDLGVGFYLQGYFPFIPTIENCEVKVWWEGNRRYRQITTPKGMLRECWLYLTDSFCEAPVEHLLKTVDDLPAMRYMYENTHYQADYAFAEQRLSQVGEMGVVLCYLPKSPFMHLVALEAGIENVTFIALQSPDEFAATLDVMAQAHRKAARLALHSPAEVLMIPENLSAEVVGRRFFEHYMRGYQEEWIQKIAEAGKYSFIHMDGTLRGLLREECSTRVSVLEALTPQPVGDLRVEDWADFADESPTILWGGLPGIYFTDLVTDEEFDRHVKAVLAIMRQEPRYVLGVADQVPPAGLPARVKRVRELVDEFGVYA</sequence>
<protein>
    <recommendedName>
        <fullName evidence="1">Uroporphyrinogen decarboxylase (URO-D) domain-containing protein</fullName>
    </recommendedName>
</protein>